<name>A0AAV0W470_9HEMI</name>
<keyword evidence="2" id="KW-0479">Metal-binding</keyword>
<dbReference type="Pfam" id="PF00089">
    <property type="entry name" value="Trypsin"/>
    <property type="match status" value="1"/>
</dbReference>
<comment type="caution">
    <text evidence="6">The sequence shown here is derived from an EMBL/GenBank/DDBJ whole genome shotgun (WGS) entry which is preliminary data.</text>
</comment>
<evidence type="ECO:0000256" key="2">
    <source>
        <dbReference type="PROSITE-ProRule" id="PRU00042"/>
    </source>
</evidence>
<dbReference type="EMBL" id="CARXXK010000001">
    <property type="protein sequence ID" value="CAI6350598.1"/>
    <property type="molecule type" value="Genomic_DNA"/>
</dbReference>
<dbReference type="InterPro" id="IPR013087">
    <property type="entry name" value="Znf_C2H2_type"/>
</dbReference>
<keyword evidence="2" id="KW-0863">Zinc-finger</keyword>
<keyword evidence="2" id="KW-0862">Zinc</keyword>
<feature type="domain" description="C2H2-type" evidence="4">
    <location>
        <begin position="326"/>
        <end position="355"/>
    </location>
</feature>
<comment type="caution">
    <text evidence="3">Lacks conserved residue(s) required for the propagation of feature annotation.</text>
</comment>
<evidence type="ECO:0000256" key="1">
    <source>
        <dbReference type="ARBA" id="ARBA00023157"/>
    </source>
</evidence>
<organism evidence="6 7">
    <name type="scientific">Macrosiphum euphorbiae</name>
    <name type="common">potato aphid</name>
    <dbReference type="NCBI Taxonomy" id="13131"/>
    <lineage>
        <taxon>Eukaryota</taxon>
        <taxon>Metazoa</taxon>
        <taxon>Ecdysozoa</taxon>
        <taxon>Arthropoda</taxon>
        <taxon>Hexapoda</taxon>
        <taxon>Insecta</taxon>
        <taxon>Pterygota</taxon>
        <taxon>Neoptera</taxon>
        <taxon>Paraneoptera</taxon>
        <taxon>Hemiptera</taxon>
        <taxon>Sternorrhyncha</taxon>
        <taxon>Aphidomorpha</taxon>
        <taxon>Aphidoidea</taxon>
        <taxon>Aphididae</taxon>
        <taxon>Macrosiphini</taxon>
        <taxon>Macrosiphum</taxon>
    </lineage>
</organism>
<dbReference type="SUPFAM" id="SSF57424">
    <property type="entry name" value="LDL receptor-like module"/>
    <property type="match status" value="1"/>
</dbReference>
<evidence type="ECO:0000313" key="6">
    <source>
        <dbReference type="EMBL" id="CAI6350598.1"/>
    </source>
</evidence>
<keyword evidence="7" id="KW-1185">Reference proteome</keyword>
<protein>
    <submittedName>
        <fullName evidence="6">Uncharacterized protein</fullName>
    </submittedName>
</protein>
<sequence>MFYCSNGLRIDWSLACDGNMDCLDGSDESKDLCSRYEYGTNISMDCGTVDSKGSKQEHFLEAIPWIVDIYAMKKESNEYYYSAAKNFLGFRISDSQFLFKIDIPLQTDHDNNRYYIDIAGTQLNGTQHVHTHTVFERFFSHIDNNSCIVRNTPGYGSQTLIYFKYCIRLQFDINYYVPIIRGILNKHSTANSCVIPTVEGVVHSYEGSHSILSPGALIDPNTTVIESCKVGYHKAHLNGFRVCQIYGIWKTYSEKLCLKMCPPLLSDSLDIKCSYNDSYANCSNPSIPDTIATTKCKSAYALPNGQKETTIELHCQSNGMWNNELYICEPECGKTFVNNQVLIANGKKANIGTAPWNVAIYEQNSNYDLICGGSIISRNLVVSAAHCFSKSVTENITIIVNDGLYKIAAGKYDRNFRNIDSEITKLMNVDKIYLKESYFGASGYYAEDIAVVVLQNSFSFSNSITPICMDWNGKYNVSNGDEGKVVGWGVMENHTVSPVLLETGLPYIDIRSCWSMCTYGFKSFVTTDKFCAGSSNVSGHGVDNGDSGAGLCFLHSNFYYLTGVVSLKDPDANNSISLYTSVKYHIQWIRRLYIEYKKYK</sequence>
<feature type="disulfide bond" evidence="3">
    <location>
        <begin position="4"/>
        <end position="22"/>
    </location>
</feature>
<evidence type="ECO:0000259" key="4">
    <source>
        <dbReference type="PROSITE" id="PS50157"/>
    </source>
</evidence>
<dbReference type="Gene3D" id="2.10.70.10">
    <property type="entry name" value="Complement Module, domain 1"/>
    <property type="match status" value="1"/>
</dbReference>
<reference evidence="6 7" key="1">
    <citation type="submission" date="2023-01" db="EMBL/GenBank/DDBJ databases">
        <authorList>
            <person name="Whitehead M."/>
        </authorList>
    </citation>
    <scope>NUCLEOTIDE SEQUENCE [LARGE SCALE GENOMIC DNA]</scope>
</reference>
<dbReference type="Pfam" id="PF00057">
    <property type="entry name" value="Ldl_recept_a"/>
    <property type="match status" value="1"/>
</dbReference>
<dbReference type="PROSITE" id="PS50240">
    <property type="entry name" value="TRYPSIN_DOM"/>
    <property type="match status" value="1"/>
</dbReference>
<evidence type="ECO:0000313" key="7">
    <source>
        <dbReference type="Proteomes" id="UP001160148"/>
    </source>
</evidence>
<evidence type="ECO:0000256" key="3">
    <source>
        <dbReference type="PROSITE-ProRule" id="PRU00124"/>
    </source>
</evidence>
<dbReference type="InterPro" id="IPR018114">
    <property type="entry name" value="TRYPSIN_HIS"/>
</dbReference>
<dbReference type="InterPro" id="IPR043504">
    <property type="entry name" value="Peptidase_S1_PA_chymotrypsin"/>
</dbReference>
<dbReference type="CDD" id="cd00190">
    <property type="entry name" value="Tryp_SPc"/>
    <property type="match status" value="1"/>
</dbReference>
<dbReference type="PANTHER" id="PTHR24252:SF7">
    <property type="entry name" value="HYALIN"/>
    <property type="match status" value="1"/>
</dbReference>
<dbReference type="PROSITE" id="PS50157">
    <property type="entry name" value="ZINC_FINGER_C2H2_2"/>
    <property type="match status" value="1"/>
</dbReference>
<dbReference type="InterPro" id="IPR002172">
    <property type="entry name" value="LDrepeatLR_classA_rpt"/>
</dbReference>
<dbReference type="SMART" id="SM00192">
    <property type="entry name" value="LDLa"/>
    <property type="match status" value="1"/>
</dbReference>
<accession>A0AAV0W470</accession>
<dbReference type="SUPFAM" id="SSF50494">
    <property type="entry name" value="Trypsin-like serine proteases"/>
    <property type="match status" value="1"/>
</dbReference>
<feature type="domain" description="Peptidase S1" evidence="5">
    <location>
        <begin position="343"/>
        <end position="594"/>
    </location>
</feature>
<dbReference type="InterPro" id="IPR036055">
    <property type="entry name" value="LDL_receptor-like_sf"/>
</dbReference>
<proteinExistence type="predicted"/>
<dbReference type="GO" id="GO:0008270">
    <property type="term" value="F:zinc ion binding"/>
    <property type="evidence" value="ECO:0007669"/>
    <property type="project" value="UniProtKB-KW"/>
</dbReference>
<dbReference type="SMART" id="SM00020">
    <property type="entry name" value="Tryp_SPc"/>
    <property type="match status" value="1"/>
</dbReference>
<dbReference type="CDD" id="cd00112">
    <property type="entry name" value="LDLa"/>
    <property type="match status" value="1"/>
</dbReference>
<dbReference type="PANTHER" id="PTHR24252">
    <property type="entry name" value="ACROSIN-RELATED"/>
    <property type="match status" value="1"/>
</dbReference>
<evidence type="ECO:0000259" key="5">
    <source>
        <dbReference type="PROSITE" id="PS50240"/>
    </source>
</evidence>
<dbReference type="Gene3D" id="4.10.400.10">
    <property type="entry name" value="Low-density Lipoprotein Receptor"/>
    <property type="match status" value="1"/>
</dbReference>
<gene>
    <name evidence="6" type="ORF">MEUPH1_LOCUS7040</name>
</gene>
<dbReference type="AlphaFoldDB" id="A0AAV0W470"/>
<keyword evidence="1 3" id="KW-1015">Disulfide bond</keyword>
<dbReference type="PROSITE" id="PS50068">
    <property type="entry name" value="LDLRA_2"/>
    <property type="match status" value="1"/>
</dbReference>
<dbReference type="InterPro" id="IPR001254">
    <property type="entry name" value="Trypsin_dom"/>
</dbReference>
<dbReference type="PROSITE" id="PS00134">
    <property type="entry name" value="TRYPSIN_HIS"/>
    <property type="match status" value="1"/>
</dbReference>
<dbReference type="Proteomes" id="UP001160148">
    <property type="component" value="Unassembled WGS sequence"/>
</dbReference>
<dbReference type="InterPro" id="IPR009003">
    <property type="entry name" value="Peptidase_S1_PA"/>
</dbReference>
<dbReference type="Gene3D" id="2.40.10.10">
    <property type="entry name" value="Trypsin-like serine proteases"/>
    <property type="match status" value="1"/>
</dbReference>
<dbReference type="GO" id="GO:0006508">
    <property type="term" value="P:proteolysis"/>
    <property type="evidence" value="ECO:0007669"/>
    <property type="project" value="InterPro"/>
</dbReference>
<dbReference type="GO" id="GO:0004252">
    <property type="term" value="F:serine-type endopeptidase activity"/>
    <property type="evidence" value="ECO:0007669"/>
    <property type="project" value="InterPro"/>
</dbReference>